<feature type="compositionally biased region" description="Low complexity" evidence="1">
    <location>
        <begin position="100"/>
        <end position="112"/>
    </location>
</feature>
<comment type="caution">
    <text evidence="2">The sequence shown here is derived from an EMBL/GenBank/DDBJ whole genome shotgun (WGS) entry which is preliminary data.</text>
</comment>
<dbReference type="EMBL" id="JAINUG010000298">
    <property type="protein sequence ID" value="KAJ8383255.1"/>
    <property type="molecule type" value="Genomic_DNA"/>
</dbReference>
<gene>
    <name evidence="2" type="ORF">AAFF_G00222680</name>
</gene>
<evidence type="ECO:0000313" key="3">
    <source>
        <dbReference type="Proteomes" id="UP001221898"/>
    </source>
</evidence>
<dbReference type="AlphaFoldDB" id="A0AAD7RFL0"/>
<reference evidence="2" key="1">
    <citation type="journal article" date="2023" name="Science">
        <title>Genome structures resolve the early diversification of teleost fishes.</title>
        <authorList>
            <person name="Parey E."/>
            <person name="Louis A."/>
            <person name="Montfort J."/>
            <person name="Bouchez O."/>
            <person name="Roques C."/>
            <person name="Iampietro C."/>
            <person name="Lluch J."/>
            <person name="Castinel A."/>
            <person name="Donnadieu C."/>
            <person name="Desvignes T."/>
            <person name="Floi Bucao C."/>
            <person name="Jouanno E."/>
            <person name="Wen M."/>
            <person name="Mejri S."/>
            <person name="Dirks R."/>
            <person name="Jansen H."/>
            <person name="Henkel C."/>
            <person name="Chen W.J."/>
            <person name="Zahm M."/>
            <person name="Cabau C."/>
            <person name="Klopp C."/>
            <person name="Thompson A.W."/>
            <person name="Robinson-Rechavi M."/>
            <person name="Braasch I."/>
            <person name="Lecointre G."/>
            <person name="Bobe J."/>
            <person name="Postlethwait J.H."/>
            <person name="Berthelot C."/>
            <person name="Roest Crollius H."/>
            <person name="Guiguen Y."/>
        </authorList>
    </citation>
    <scope>NUCLEOTIDE SEQUENCE</scope>
    <source>
        <strain evidence="2">NC1722</strain>
    </source>
</reference>
<accession>A0AAD7RFL0</accession>
<proteinExistence type="predicted"/>
<organism evidence="2 3">
    <name type="scientific">Aldrovandia affinis</name>
    <dbReference type="NCBI Taxonomy" id="143900"/>
    <lineage>
        <taxon>Eukaryota</taxon>
        <taxon>Metazoa</taxon>
        <taxon>Chordata</taxon>
        <taxon>Craniata</taxon>
        <taxon>Vertebrata</taxon>
        <taxon>Euteleostomi</taxon>
        <taxon>Actinopterygii</taxon>
        <taxon>Neopterygii</taxon>
        <taxon>Teleostei</taxon>
        <taxon>Notacanthiformes</taxon>
        <taxon>Halosauridae</taxon>
        <taxon>Aldrovandia</taxon>
    </lineage>
</organism>
<protein>
    <submittedName>
        <fullName evidence="2">Uncharacterized protein</fullName>
    </submittedName>
</protein>
<feature type="region of interest" description="Disordered" evidence="1">
    <location>
        <begin position="88"/>
        <end position="182"/>
    </location>
</feature>
<evidence type="ECO:0000256" key="1">
    <source>
        <dbReference type="SAM" id="MobiDB-lite"/>
    </source>
</evidence>
<sequence length="182" mass="19648">MFWRGPRTPTGGTSVLFPFIPLSPSLPVAWIKPVNTCAGVGPAARGCTRQERICHRPQPRPNDTVPRIRHHPCSQTVLQNRREPIGRAHLGPLRLGPGHAAASVASSSTSCALRESSDRRPGGPEATPLHRGVHSGPPRPGDRPPLLSQSAGPPIKRVHEENQRGEGPPGWSSGYNGRRWPL</sequence>
<name>A0AAD7RFL0_9TELE</name>
<dbReference type="Proteomes" id="UP001221898">
    <property type="component" value="Unassembled WGS sequence"/>
</dbReference>
<evidence type="ECO:0000313" key="2">
    <source>
        <dbReference type="EMBL" id="KAJ8383255.1"/>
    </source>
</evidence>
<keyword evidence="3" id="KW-1185">Reference proteome</keyword>